<sequence length="35" mass="4062">MKKSPRSAPSSESEDTRPFIRFNIEYVLTTFTVLL</sequence>
<proteinExistence type="predicted"/>
<organism evidence="1 2">
    <name type="scientific">Brucella suis biovar 1 (strain 1330)</name>
    <dbReference type="NCBI Taxonomy" id="204722"/>
    <lineage>
        <taxon>Bacteria</taxon>
        <taxon>Pseudomonadati</taxon>
        <taxon>Pseudomonadota</taxon>
        <taxon>Alphaproteobacteria</taxon>
        <taxon>Hyphomicrobiales</taxon>
        <taxon>Brucellaceae</taxon>
        <taxon>Brucella/Ochrobactrum group</taxon>
        <taxon>Brucella</taxon>
    </lineage>
</organism>
<dbReference type="HOGENOM" id="CLU_3363726_0_0_5"/>
<dbReference type="EMBL" id="CP002997">
    <property type="protein sequence ID" value="AEM17984.1"/>
    <property type="molecule type" value="Genomic_DNA"/>
</dbReference>
<reference evidence="1 2" key="1">
    <citation type="journal article" date="2011" name="J. Bacteriol.">
        <title>Revised genome sequence of Brucella suis 1330.</title>
        <authorList>
            <person name="Tae H."/>
            <person name="Shallom S."/>
            <person name="Settlage R."/>
            <person name="Preston D."/>
            <person name="Adams L.G."/>
            <person name="Garner H.R."/>
        </authorList>
    </citation>
    <scope>NUCLEOTIDE SEQUENCE [LARGE SCALE GENOMIC DNA]</scope>
    <source>
        <strain evidence="1 2">1330</strain>
    </source>
</reference>
<evidence type="ECO:0000313" key="1">
    <source>
        <dbReference type="EMBL" id="AEM17984.1"/>
    </source>
</evidence>
<dbReference type="KEGG" id="bsi:BS1330_I0634"/>
<name>A0A0H3G2P0_BRUSU</name>
<gene>
    <name evidence="1" type="ordered locus">BS1330_I0634</name>
</gene>
<accession>A0A0H3G2P0</accession>
<dbReference type="Proteomes" id="UP000007104">
    <property type="component" value="Chromosome I"/>
</dbReference>
<keyword evidence="2" id="KW-1185">Reference proteome</keyword>
<dbReference type="KEGG" id="bms:BR0638"/>
<evidence type="ECO:0000313" key="2">
    <source>
        <dbReference type="Proteomes" id="UP000007104"/>
    </source>
</evidence>
<dbReference type="AlphaFoldDB" id="A0A0H3G2P0"/>
<protein>
    <submittedName>
        <fullName evidence="1">Uncharacterized protein</fullName>
    </submittedName>
</protein>